<accession>A0A6M3LCV5</accession>
<sequence>MTSILQPKPKSIVTPAHEEAARLLRAFADGEIGKGYVQAVMIIFQTSGGKIQSQVMLGDLPWASLAMDATKHLLLHKMVAPNGKS</sequence>
<organism evidence="1">
    <name type="scientific">viral metagenome</name>
    <dbReference type="NCBI Taxonomy" id="1070528"/>
    <lineage>
        <taxon>unclassified sequences</taxon>
        <taxon>metagenomes</taxon>
        <taxon>organismal metagenomes</taxon>
    </lineage>
</organism>
<dbReference type="EMBL" id="MT143043">
    <property type="protein sequence ID" value="QJA92159.1"/>
    <property type="molecule type" value="Genomic_DNA"/>
</dbReference>
<dbReference type="AlphaFoldDB" id="A0A6M3LCV5"/>
<proteinExistence type="predicted"/>
<name>A0A6M3LCV5_9ZZZZ</name>
<gene>
    <name evidence="1" type="ORF">MM415B04834_0001</name>
</gene>
<reference evidence="1" key="1">
    <citation type="submission" date="2020-03" db="EMBL/GenBank/DDBJ databases">
        <title>The deep terrestrial virosphere.</title>
        <authorList>
            <person name="Holmfeldt K."/>
            <person name="Nilsson E."/>
            <person name="Simone D."/>
            <person name="Lopez-Fernandez M."/>
            <person name="Wu X."/>
            <person name="de Brujin I."/>
            <person name="Lundin D."/>
            <person name="Andersson A."/>
            <person name="Bertilsson S."/>
            <person name="Dopson M."/>
        </authorList>
    </citation>
    <scope>NUCLEOTIDE SEQUENCE</scope>
    <source>
        <strain evidence="1">MM415B04834</strain>
    </source>
</reference>
<protein>
    <submittedName>
        <fullName evidence="1">Uncharacterized protein</fullName>
    </submittedName>
</protein>
<evidence type="ECO:0000313" key="1">
    <source>
        <dbReference type="EMBL" id="QJA92159.1"/>
    </source>
</evidence>